<dbReference type="InterPro" id="IPR005111">
    <property type="entry name" value="MoeA_C_domain_IV"/>
</dbReference>
<keyword evidence="6 8" id="KW-0808">Transferase</keyword>
<dbReference type="SUPFAM" id="SSF63867">
    <property type="entry name" value="MoeA C-terminal domain-like"/>
    <property type="match status" value="1"/>
</dbReference>
<dbReference type="Gene3D" id="3.90.105.10">
    <property type="entry name" value="Molybdopterin biosynthesis moea protein, domain 2"/>
    <property type="match status" value="1"/>
</dbReference>
<dbReference type="CDD" id="cd00887">
    <property type="entry name" value="MoeA"/>
    <property type="match status" value="1"/>
</dbReference>
<dbReference type="NCBIfam" id="TIGR00177">
    <property type="entry name" value="molyb_syn"/>
    <property type="match status" value="1"/>
</dbReference>
<dbReference type="GO" id="GO:0061599">
    <property type="term" value="F:molybdopterin molybdotransferase activity"/>
    <property type="evidence" value="ECO:0007669"/>
    <property type="project" value="UniProtKB-UniRule"/>
</dbReference>
<comment type="catalytic activity">
    <reaction evidence="5">
        <text>adenylyl-molybdopterin + molybdate = Mo-molybdopterin + AMP + H(+)</text>
        <dbReference type="Rhea" id="RHEA:35047"/>
        <dbReference type="ChEBI" id="CHEBI:15378"/>
        <dbReference type="ChEBI" id="CHEBI:36264"/>
        <dbReference type="ChEBI" id="CHEBI:62727"/>
        <dbReference type="ChEBI" id="CHEBI:71302"/>
        <dbReference type="ChEBI" id="CHEBI:456215"/>
        <dbReference type="EC" id="2.10.1.1"/>
    </reaction>
</comment>
<comment type="cofactor">
    <cofactor evidence="6">
        <name>Mg(2+)</name>
        <dbReference type="ChEBI" id="CHEBI:18420"/>
    </cofactor>
</comment>
<evidence type="ECO:0000256" key="5">
    <source>
        <dbReference type="ARBA" id="ARBA00047317"/>
    </source>
</evidence>
<dbReference type="SUPFAM" id="SSF53218">
    <property type="entry name" value="Molybdenum cofactor biosynthesis proteins"/>
    <property type="match status" value="1"/>
</dbReference>
<evidence type="ECO:0000256" key="6">
    <source>
        <dbReference type="RuleBase" id="RU365090"/>
    </source>
</evidence>
<evidence type="ECO:0000256" key="1">
    <source>
        <dbReference type="ARBA" id="ARBA00002901"/>
    </source>
</evidence>
<proteinExistence type="inferred from homology"/>
<dbReference type="EMBL" id="WXYO01000006">
    <property type="protein sequence ID" value="NAS13221.1"/>
    <property type="molecule type" value="Genomic_DNA"/>
</dbReference>
<dbReference type="EC" id="2.10.1.1" evidence="6"/>
<dbReference type="InterPro" id="IPR036135">
    <property type="entry name" value="MoeA_linker/N_sf"/>
</dbReference>
<organism evidence="8 9">
    <name type="scientific">Poritiphilus flavus</name>
    <dbReference type="NCBI Taxonomy" id="2697053"/>
    <lineage>
        <taxon>Bacteria</taxon>
        <taxon>Pseudomonadati</taxon>
        <taxon>Bacteroidota</taxon>
        <taxon>Flavobacteriia</taxon>
        <taxon>Flavobacteriales</taxon>
        <taxon>Flavobacteriaceae</taxon>
        <taxon>Poritiphilus</taxon>
    </lineage>
</organism>
<dbReference type="InterPro" id="IPR036688">
    <property type="entry name" value="MoeA_C_domain_IV_sf"/>
</dbReference>
<evidence type="ECO:0000259" key="7">
    <source>
        <dbReference type="SMART" id="SM00852"/>
    </source>
</evidence>
<dbReference type="InterPro" id="IPR036425">
    <property type="entry name" value="MoaB/Mog-like_dom_sf"/>
</dbReference>
<dbReference type="GO" id="GO:0005829">
    <property type="term" value="C:cytosol"/>
    <property type="evidence" value="ECO:0007669"/>
    <property type="project" value="TreeGrafter"/>
</dbReference>
<comment type="similarity">
    <text evidence="3 6">Belongs to the MoeA family.</text>
</comment>
<reference evidence="8 9" key="1">
    <citation type="submission" date="2020-01" db="EMBL/GenBank/DDBJ databases">
        <title>Bacteria diversity of Porities sp.</title>
        <authorList>
            <person name="Wang G."/>
        </authorList>
    </citation>
    <scope>NUCLEOTIDE SEQUENCE [LARGE SCALE GENOMIC DNA]</scope>
    <source>
        <strain evidence="8 9">R33</strain>
    </source>
</reference>
<dbReference type="PANTHER" id="PTHR10192">
    <property type="entry name" value="MOLYBDOPTERIN BIOSYNTHESIS PROTEIN"/>
    <property type="match status" value="1"/>
</dbReference>
<comment type="caution">
    <text evidence="8">The sequence shown here is derived from an EMBL/GenBank/DDBJ whole genome shotgun (WGS) entry which is preliminary data.</text>
</comment>
<dbReference type="UniPathway" id="UPA00344"/>
<dbReference type="Gene3D" id="3.40.980.10">
    <property type="entry name" value="MoaB/Mog-like domain"/>
    <property type="match status" value="1"/>
</dbReference>
<dbReference type="SUPFAM" id="SSF63882">
    <property type="entry name" value="MoeA N-terminal region -like"/>
    <property type="match status" value="1"/>
</dbReference>
<dbReference type="Proteomes" id="UP000475249">
    <property type="component" value="Unassembled WGS sequence"/>
</dbReference>
<gene>
    <name evidence="8" type="ORF">GTQ38_14485</name>
</gene>
<evidence type="ECO:0000256" key="3">
    <source>
        <dbReference type="ARBA" id="ARBA00010763"/>
    </source>
</evidence>
<keyword evidence="6" id="KW-0479">Metal-binding</keyword>
<dbReference type="RefSeq" id="WP_161436260.1">
    <property type="nucleotide sequence ID" value="NZ_WXYO01000006.1"/>
</dbReference>
<comment type="pathway">
    <text evidence="2 6">Cofactor biosynthesis; molybdopterin biosynthesis.</text>
</comment>
<dbReference type="InterPro" id="IPR005110">
    <property type="entry name" value="MoeA_linker/N"/>
</dbReference>
<dbReference type="PROSITE" id="PS01079">
    <property type="entry name" value="MOCF_BIOSYNTHESIS_2"/>
    <property type="match status" value="1"/>
</dbReference>
<keyword evidence="6" id="KW-0460">Magnesium</keyword>
<name>A0A6L9EEX7_9FLAO</name>
<dbReference type="Pfam" id="PF03453">
    <property type="entry name" value="MoeA_N"/>
    <property type="match status" value="1"/>
</dbReference>
<dbReference type="Pfam" id="PF00994">
    <property type="entry name" value="MoCF_biosynth"/>
    <property type="match status" value="1"/>
</dbReference>
<evidence type="ECO:0000313" key="9">
    <source>
        <dbReference type="Proteomes" id="UP000475249"/>
    </source>
</evidence>
<keyword evidence="6" id="KW-0500">Molybdenum</keyword>
<dbReference type="InterPro" id="IPR038987">
    <property type="entry name" value="MoeA-like"/>
</dbReference>
<dbReference type="InterPro" id="IPR008284">
    <property type="entry name" value="MoCF_biosynth_CS"/>
</dbReference>
<dbReference type="GO" id="GO:0046872">
    <property type="term" value="F:metal ion binding"/>
    <property type="evidence" value="ECO:0007669"/>
    <property type="project" value="UniProtKB-UniRule"/>
</dbReference>
<dbReference type="PANTHER" id="PTHR10192:SF5">
    <property type="entry name" value="GEPHYRIN"/>
    <property type="match status" value="1"/>
</dbReference>
<protein>
    <recommendedName>
        <fullName evidence="6">Molybdopterin molybdenumtransferase</fullName>
        <ecNumber evidence="6">2.10.1.1</ecNumber>
    </recommendedName>
</protein>
<keyword evidence="4 6" id="KW-0501">Molybdenum cofactor biosynthesis</keyword>
<dbReference type="Pfam" id="PF03454">
    <property type="entry name" value="MoeA_C"/>
    <property type="match status" value="1"/>
</dbReference>
<evidence type="ECO:0000313" key="8">
    <source>
        <dbReference type="EMBL" id="NAS13221.1"/>
    </source>
</evidence>
<feature type="domain" description="MoaB/Mog" evidence="7">
    <location>
        <begin position="180"/>
        <end position="318"/>
    </location>
</feature>
<accession>A0A6L9EEX7</accession>
<dbReference type="SMART" id="SM00852">
    <property type="entry name" value="MoCF_biosynth"/>
    <property type="match status" value="1"/>
</dbReference>
<evidence type="ECO:0000256" key="2">
    <source>
        <dbReference type="ARBA" id="ARBA00005046"/>
    </source>
</evidence>
<dbReference type="Gene3D" id="2.170.190.11">
    <property type="entry name" value="Molybdopterin biosynthesis moea protein, domain 3"/>
    <property type="match status" value="1"/>
</dbReference>
<keyword evidence="9" id="KW-1185">Reference proteome</keyword>
<dbReference type="AlphaFoldDB" id="A0A6L9EEX7"/>
<evidence type="ECO:0000256" key="4">
    <source>
        <dbReference type="ARBA" id="ARBA00023150"/>
    </source>
</evidence>
<dbReference type="GO" id="GO:0006777">
    <property type="term" value="P:Mo-molybdopterin cofactor biosynthetic process"/>
    <property type="evidence" value="ECO:0007669"/>
    <property type="project" value="UniProtKB-UniRule"/>
</dbReference>
<dbReference type="Gene3D" id="2.40.340.10">
    <property type="entry name" value="MoeA, C-terminal, domain IV"/>
    <property type="match status" value="1"/>
</dbReference>
<comment type="function">
    <text evidence="1 6">Catalyzes the insertion of molybdate into adenylated molybdopterin with the concomitant release of AMP.</text>
</comment>
<dbReference type="InterPro" id="IPR001453">
    <property type="entry name" value="MoaB/Mog_dom"/>
</dbReference>
<sequence>MDNIFITYQRALELLESQIEDFPTESKALKDCVGAYLAEDLHADRDFPPFDRVTMDGIAISFSSFESGRRQFKIEAISPAGSPQLVLQNPDNCIEVMTGTIVPEKADTVIRYEDLSIQNGVAHLQSETITHRQSIHFKGSDRAQGALMVKKGRQLSSAEINIAAAVGKPSLLVKKLPDAVIFSTGDELVDVDESPEIHQIRRSNVYGIRNTLKEWGIQSELQHLPDEKSEMERVIAKYLKSHQILFFTGGVSKGKYDFLPEVLEALQVKRLFHKVQQRPGKPFWFGTALTGAKIFALPGNPVSSFVCLYVYFQYWLRSSLGLNLNFQYVKLLDEISFKPDLVYFLEAKLESQTDGTLAALPLPGNGSGDFANLVNADGFLILPQNKTLFKKGEVYPFLHYRQVF</sequence>